<evidence type="ECO:0000256" key="1">
    <source>
        <dbReference type="ARBA" id="ARBA00022679"/>
    </source>
</evidence>
<dbReference type="InterPro" id="IPR008271">
    <property type="entry name" value="Ser/Thr_kinase_AS"/>
</dbReference>
<evidence type="ECO:0000313" key="9">
    <source>
        <dbReference type="Proteomes" id="UP001057375"/>
    </source>
</evidence>
<accession>A0ABQ5KU85</accession>
<protein>
    <recommendedName>
        <fullName evidence="7">Protein kinase domain-containing protein</fullName>
    </recommendedName>
</protein>
<feature type="binding site" evidence="5">
    <location>
        <position position="439"/>
    </location>
    <ligand>
        <name>ATP</name>
        <dbReference type="ChEBI" id="CHEBI:30616"/>
    </ligand>
</feature>
<keyword evidence="9" id="KW-1185">Reference proteome</keyword>
<keyword evidence="4 5" id="KW-0067">ATP-binding</keyword>
<feature type="compositionally biased region" description="Acidic residues" evidence="6">
    <location>
        <begin position="1269"/>
        <end position="1280"/>
    </location>
</feature>
<reference evidence="8" key="1">
    <citation type="submission" date="2022-03" db="EMBL/GenBank/DDBJ databases">
        <title>Draft genome sequence of Aduncisulcus paluster, a free-living microaerophilic Fornicata.</title>
        <authorList>
            <person name="Yuyama I."/>
            <person name="Kume K."/>
            <person name="Tamura T."/>
            <person name="Inagaki Y."/>
            <person name="Hashimoto T."/>
        </authorList>
    </citation>
    <scope>NUCLEOTIDE SEQUENCE</scope>
    <source>
        <strain evidence="8">NY0171</strain>
    </source>
</reference>
<evidence type="ECO:0000259" key="7">
    <source>
        <dbReference type="PROSITE" id="PS50011"/>
    </source>
</evidence>
<comment type="caution">
    <text evidence="8">The sequence shown here is derived from an EMBL/GenBank/DDBJ whole genome shotgun (WGS) entry which is preliminary data.</text>
</comment>
<dbReference type="InterPro" id="IPR045269">
    <property type="entry name" value="Atg1-like"/>
</dbReference>
<dbReference type="PANTHER" id="PTHR24348:SF22">
    <property type="entry name" value="NON-SPECIFIC SERINE_THREONINE PROTEIN KINASE"/>
    <property type="match status" value="1"/>
</dbReference>
<keyword evidence="3" id="KW-0418">Kinase</keyword>
<keyword evidence="1" id="KW-0808">Transferase</keyword>
<evidence type="ECO:0000256" key="2">
    <source>
        <dbReference type="ARBA" id="ARBA00022741"/>
    </source>
</evidence>
<evidence type="ECO:0000256" key="6">
    <source>
        <dbReference type="SAM" id="MobiDB-lite"/>
    </source>
</evidence>
<organism evidence="8 9">
    <name type="scientific">Aduncisulcus paluster</name>
    <dbReference type="NCBI Taxonomy" id="2918883"/>
    <lineage>
        <taxon>Eukaryota</taxon>
        <taxon>Metamonada</taxon>
        <taxon>Carpediemonas-like organisms</taxon>
        <taxon>Aduncisulcus</taxon>
    </lineage>
</organism>
<keyword evidence="2 5" id="KW-0547">Nucleotide-binding</keyword>
<dbReference type="PROSITE" id="PS00108">
    <property type="entry name" value="PROTEIN_KINASE_ST"/>
    <property type="match status" value="1"/>
</dbReference>
<dbReference type="PROSITE" id="PS50011">
    <property type="entry name" value="PROTEIN_KINASE_DOM"/>
    <property type="match status" value="1"/>
</dbReference>
<dbReference type="Proteomes" id="UP001057375">
    <property type="component" value="Unassembled WGS sequence"/>
</dbReference>
<feature type="region of interest" description="Disordered" evidence="6">
    <location>
        <begin position="1233"/>
        <end position="1280"/>
    </location>
</feature>
<proteinExistence type="predicted"/>
<dbReference type="EMBL" id="BQXS01011119">
    <property type="protein sequence ID" value="GKT36015.1"/>
    <property type="molecule type" value="Genomic_DNA"/>
</dbReference>
<dbReference type="SMART" id="SM00220">
    <property type="entry name" value="S_TKc"/>
    <property type="match status" value="1"/>
</dbReference>
<evidence type="ECO:0000256" key="5">
    <source>
        <dbReference type="PROSITE-ProRule" id="PRU10141"/>
    </source>
</evidence>
<dbReference type="Pfam" id="PF00069">
    <property type="entry name" value="Pkinase"/>
    <property type="match status" value="1"/>
</dbReference>
<dbReference type="Gene3D" id="1.10.510.10">
    <property type="entry name" value="Transferase(Phosphotransferase) domain 1"/>
    <property type="match status" value="1"/>
</dbReference>
<dbReference type="PANTHER" id="PTHR24348">
    <property type="entry name" value="SERINE/THREONINE-PROTEIN KINASE UNC-51-RELATED"/>
    <property type="match status" value="1"/>
</dbReference>
<gene>
    <name evidence="8" type="ORF">ADUPG1_009057</name>
</gene>
<dbReference type="Gene3D" id="3.30.200.20">
    <property type="entry name" value="Phosphorylase Kinase, domain 1"/>
    <property type="match status" value="1"/>
</dbReference>
<dbReference type="InterPro" id="IPR000719">
    <property type="entry name" value="Prot_kinase_dom"/>
</dbReference>
<feature type="domain" description="Protein kinase" evidence="7">
    <location>
        <begin position="410"/>
        <end position="772"/>
    </location>
</feature>
<dbReference type="InterPro" id="IPR017441">
    <property type="entry name" value="Protein_kinase_ATP_BS"/>
</dbReference>
<evidence type="ECO:0000256" key="3">
    <source>
        <dbReference type="ARBA" id="ARBA00022777"/>
    </source>
</evidence>
<dbReference type="InterPro" id="IPR011009">
    <property type="entry name" value="Kinase-like_dom_sf"/>
</dbReference>
<evidence type="ECO:0000256" key="4">
    <source>
        <dbReference type="ARBA" id="ARBA00022840"/>
    </source>
</evidence>
<dbReference type="SUPFAM" id="SSF56112">
    <property type="entry name" value="Protein kinase-like (PK-like)"/>
    <property type="match status" value="1"/>
</dbReference>
<dbReference type="PROSITE" id="PS00107">
    <property type="entry name" value="PROTEIN_KINASE_ATP"/>
    <property type="match status" value="1"/>
</dbReference>
<name>A0ABQ5KU85_9EUKA</name>
<sequence length="1280" mass="146092">MHPTHSPRLLSVRPRFIHEGNWVCIPIPRDDPIIVSPVYSNIKGTNSTFDTSDSQYDKGDYVQKMMKGERNEGCITHVSLTFSPTPIRGAFISLWGSTSSPAYLIFTFTSSNEAKISKKYDFPEFRNYSWFFLPIDLSDVVLCEIKGKGRRTEDFDIMSLAFIRKETIEEAKSRKQRIYSIEKLWSESDFVIAEYKNDGNIEDIPIPRADSYIIPPDYEKIIAIDDGKSKESKYYKRSTKASEMLKGRNGGVYFSHMAIPFPSPSPIKGAYICMDKSYSSPSLLFTFTNSDGRKIPKRYEFAKPKKQSGWFYLQIDLLNVVNCEIKGRNEWGYQYSRHSCICSLVFVRGESSIVERDRIIPSGPDTDSIFSSLARIESSSSIYRLINDREEKEKKAPKHDSFILTSKSDIQRLRTIGHGGFGEVLLVKVKGIPFPCVLKKMLKIADKKVVKDCRKEFKTQRELFNNPKCFNRISRPLYILDLLDSNMKGEYGFIMEFCAGGSVSSFARKWCAVEKYESQGEEEECSSSEEDSDDHKYFDPMTLNPVKVSALCVGMIECLSEVFRAKKSLVHRDIKPDNFLVRFDPDSKKCTVVLSDLGLAQILDSISSSSTTKSGLIQPIEFEKRKGKKERKKQNPSKCGTLVYNSYETLRDGTQSQKSDGYSLGMSILALFLCEHPFVSLPIFREVIKKHQGNMIEIKIMKTLLELMENNIYPRLIQSPLFKSLLTIEGGKFQPVYSCLNEVFTGLTQLDVGKRMSVHEAREKVQYIKPLLPKIGEGWECPSIEDIVKTQLAKHKGDSGCIVEEDASDIMGELASKSEEVMFSAMLSSKRQSEESRFHVSDYGEIMLKELKLSIKRTCSQSEIISLYKKSHSKVKFILDSLLFYSDQSHILITSYQKLFNLCFECLSLFVKHKVTKGDGTLKEDEDDIEVILDSSLIKNIIDTFLPSMIRVENILRVKEEEEEEEGGTSEAGVNSITMLLFRIIAVSTVHVESLCISIFPQISALLSKMFILGLSKNFKDSFIEDILTTCRNIAFAKDDPTKNSLLSLLLPHILPWIKKYPDKKIFFLWTNILKNITLDKDNTDPHKHRSSQLWFMFHPVLDVIKDSASKGITFNDDAVIRCLLFFANLSCIPSQAVEVYYCIKDGLLDSWFETIKKQSEEGKDDGNQESIIRCLDFFDHIICISQDTKNEIRKAIKEHLDVWLDLNGKRKEKLLSQSTSFSHSFVDEPPDYMSFSGRSYEEELNEPLNEGSEDTQQQQFSDSHEEEGLSESGIEESIE</sequence>
<evidence type="ECO:0000313" key="8">
    <source>
        <dbReference type="EMBL" id="GKT36015.1"/>
    </source>
</evidence>